<dbReference type="InterPro" id="IPR000150">
    <property type="entry name" value="Cof"/>
</dbReference>
<dbReference type="RefSeq" id="WP_117560562.1">
    <property type="nucleotide sequence ID" value="NZ_JAAITT010000031.1"/>
</dbReference>
<evidence type="ECO:0000313" key="2">
    <source>
        <dbReference type="EMBL" id="NSJ50826.1"/>
    </source>
</evidence>
<dbReference type="PANTHER" id="PTHR10000:SF8">
    <property type="entry name" value="HAD SUPERFAMILY HYDROLASE-LIKE, TYPE 3"/>
    <property type="match status" value="1"/>
</dbReference>
<dbReference type="SFLD" id="SFLDG01144">
    <property type="entry name" value="C2.B.4:_PGP_Like"/>
    <property type="match status" value="1"/>
</dbReference>
<dbReference type="PROSITE" id="PS01229">
    <property type="entry name" value="COF_2"/>
    <property type="match status" value="1"/>
</dbReference>
<dbReference type="EMBL" id="JAKNGE010000040">
    <property type="protein sequence ID" value="MCG4748587.1"/>
    <property type="molecule type" value="Genomic_DNA"/>
</dbReference>
<dbReference type="Gene3D" id="3.30.1240.10">
    <property type="match status" value="1"/>
</dbReference>
<dbReference type="SFLD" id="SFLDS00003">
    <property type="entry name" value="Haloacid_Dehalogenase"/>
    <property type="match status" value="1"/>
</dbReference>
<protein>
    <submittedName>
        <fullName evidence="1">Cof-type HAD-IIB family hydrolase</fullName>
    </submittedName>
    <submittedName>
        <fullName evidence="2">HAD family phosphatase</fullName>
    </submittedName>
</protein>
<dbReference type="Proteomes" id="UP000669239">
    <property type="component" value="Unassembled WGS sequence"/>
</dbReference>
<dbReference type="GO" id="GO:0000287">
    <property type="term" value="F:magnesium ion binding"/>
    <property type="evidence" value="ECO:0007669"/>
    <property type="project" value="TreeGrafter"/>
</dbReference>
<evidence type="ECO:0000313" key="4">
    <source>
        <dbReference type="Proteomes" id="UP001299608"/>
    </source>
</evidence>
<organism evidence="1 4">
    <name type="scientific">Enterocloster aldenensis</name>
    <dbReference type="NCBI Taxonomy" id="358742"/>
    <lineage>
        <taxon>Bacteria</taxon>
        <taxon>Bacillati</taxon>
        <taxon>Bacillota</taxon>
        <taxon>Clostridia</taxon>
        <taxon>Lachnospirales</taxon>
        <taxon>Lachnospiraceae</taxon>
        <taxon>Enterocloster</taxon>
    </lineage>
</organism>
<dbReference type="Gene3D" id="3.40.50.1000">
    <property type="entry name" value="HAD superfamily/HAD-like"/>
    <property type="match status" value="1"/>
</dbReference>
<reference evidence="1" key="3">
    <citation type="submission" date="2022-01" db="EMBL/GenBank/DDBJ databases">
        <title>Collection of gut derived symbiotic bacterial strains cultured from healthy donors.</title>
        <authorList>
            <person name="Lin H."/>
            <person name="Kohout C."/>
            <person name="Waligurski E."/>
            <person name="Pamer E.G."/>
        </authorList>
    </citation>
    <scope>NUCLEOTIDE SEQUENCE</scope>
    <source>
        <strain evidence="1">DFI.6.55</strain>
    </source>
</reference>
<dbReference type="SFLD" id="SFLDG01140">
    <property type="entry name" value="C2.B:_Phosphomannomutase_and_P"/>
    <property type="match status" value="1"/>
</dbReference>
<dbReference type="Proteomes" id="UP001299608">
    <property type="component" value="Unassembled WGS sequence"/>
</dbReference>
<dbReference type="InterPro" id="IPR023214">
    <property type="entry name" value="HAD_sf"/>
</dbReference>
<evidence type="ECO:0000313" key="1">
    <source>
        <dbReference type="EMBL" id="MCG4748587.1"/>
    </source>
</evidence>
<dbReference type="NCBIfam" id="TIGR00099">
    <property type="entry name" value="Cof-subfamily"/>
    <property type="match status" value="1"/>
</dbReference>
<sequence length="269" mass="29785">MKYKLLVLDIDGTLTNEKKEITRHTKQTILRMQKAGVKVVLASGRPAYGVVPTARELELEQYGGFILSYNGGRIVDCSTGRTIYEKTIPHKLMGGIYGQVHDLDAALMTYEGDRIITEKPQDAYVAKESFINKMKVKGVGNFLDYVTFPVVKCLVAADGGYLEAVEDKLKGYFGSQLSIFRSEPYFLEIMPKDIDKASSLERLRLQLGLERAEIAACGDGLNDISMIQYAGLGIAMANAQEAVKRVCDFVTKSNEEEGVAYAIDRFILG</sequence>
<proteinExistence type="predicted"/>
<name>A0AAW5C4Y4_9FIRM</name>
<gene>
    <name evidence="2" type="ORF">G5B36_19250</name>
    <name evidence="1" type="ORF">L0N08_24545</name>
</gene>
<keyword evidence="3" id="KW-1185">Reference proteome</keyword>
<dbReference type="Pfam" id="PF08282">
    <property type="entry name" value="Hydrolase_3"/>
    <property type="match status" value="1"/>
</dbReference>
<dbReference type="PANTHER" id="PTHR10000">
    <property type="entry name" value="PHOSPHOSERINE PHOSPHATASE"/>
    <property type="match status" value="1"/>
</dbReference>
<dbReference type="GO" id="GO:0016791">
    <property type="term" value="F:phosphatase activity"/>
    <property type="evidence" value="ECO:0007669"/>
    <property type="project" value="TreeGrafter"/>
</dbReference>
<reference evidence="2 3" key="1">
    <citation type="journal article" date="2020" name="Cell Host Microbe">
        <title>Functional and Genomic Variation between Human-Derived Isolates of Lachnospiraceae Reveals Inter- and Intra-Species Diversity.</title>
        <authorList>
            <person name="Sorbara M.T."/>
            <person name="Littmann E.R."/>
            <person name="Fontana E."/>
            <person name="Moody T.U."/>
            <person name="Kohout C.E."/>
            <person name="Gjonbalaj M."/>
            <person name="Eaton V."/>
            <person name="Seok R."/>
            <person name="Leiner I.M."/>
            <person name="Pamer E.G."/>
        </authorList>
    </citation>
    <scope>NUCLEOTIDE SEQUENCE [LARGE SCALE GENOMIC DNA]</scope>
    <source>
        <strain evidence="2 3">MSK.1.17</strain>
    </source>
</reference>
<accession>A0AAW5C4Y4</accession>
<keyword evidence="1" id="KW-0378">Hydrolase</keyword>
<dbReference type="GO" id="GO:0005829">
    <property type="term" value="C:cytosol"/>
    <property type="evidence" value="ECO:0007669"/>
    <property type="project" value="TreeGrafter"/>
</dbReference>
<reference evidence="2" key="2">
    <citation type="submission" date="2020-02" db="EMBL/GenBank/DDBJ databases">
        <authorList>
            <person name="Littmann E."/>
            <person name="Sorbara M."/>
        </authorList>
    </citation>
    <scope>NUCLEOTIDE SEQUENCE</scope>
    <source>
        <strain evidence="2">MSK.1.17</strain>
    </source>
</reference>
<evidence type="ECO:0000313" key="3">
    <source>
        <dbReference type="Proteomes" id="UP000669239"/>
    </source>
</evidence>
<dbReference type="EMBL" id="JAAITT010000031">
    <property type="protein sequence ID" value="NSJ50826.1"/>
    <property type="molecule type" value="Genomic_DNA"/>
</dbReference>
<dbReference type="InterPro" id="IPR036412">
    <property type="entry name" value="HAD-like_sf"/>
</dbReference>
<dbReference type="SUPFAM" id="SSF56784">
    <property type="entry name" value="HAD-like"/>
    <property type="match status" value="1"/>
</dbReference>
<dbReference type="InterPro" id="IPR006379">
    <property type="entry name" value="HAD-SF_hydro_IIB"/>
</dbReference>
<dbReference type="NCBIfam" id="TIGR01484">
    <property type="entry name" value="HAD-SF-IIB"/>
    <property type="match status" value="1"/>
</dbReference>
<dbReference type="CDD" id="cd07516">
    <property type="entry name" value="HAD_Pase"/>
    <property type="match status" value="1"/>
</dbReference>
<comment type="caution">
    <text evidence="1">The sequence shown here is derived from an EMBL/GenBank/DDBJ whole genome shotgun (WGS) entry which is preliminary data.</text>
</comment>
<dbReference type="AlphaFoldDB" id="A0AAW5C4Y4"/>